<dbReference type="InterPro" id="IPR004358">
    <property type="entry name" value="Sig_transdc_His_kin-like_C"/>
</dbReference>
<comment type="catalytic activity">
    <reaction evidence="1">
        <text>ATP + protein L-histidine = ADP + protein N-phospho-L-histidine.</text>
        <dbReference type="EC" id="2.7.13.3"/>
    </reaction>
</comment>
<dbReference type="InterPro" id="IPR013655">
    <property type="entry name" value="PAS_fold_3"/>
</dbReference>
<dbReference type="Proteomes" id="UP000575898">
    <property type="component" value="Unassembled WGS sequence"/>
</dbReference>
<dbReference type="GO" id="GO:0000156">
    <property type="term" value="F:phosphorelay response regulator activity"/>
    <property type="evidence" value="ECO:0007669"/>
    <property type="project" value="TreeGrafter"/>
</dbReference>
<keyword evidence="6" id="KW-0418">Kinase</keyword>
<feature type="domain" description="PAC" evidence="13">
    <location>
        <begin position="778"/>
        <end position="830"/>
    </location>
</feature>
<evidence type="ECO:0000259" key="13">
    <source>
        <dbReference type="PROSITE" id="PS50113"/>
    </source>
</evidence>
<dbReference type="SMART" id="SM00091">
    <property type="entry name" value="PAS"/>
    <property type="match status" value="3"/>
</dbReference>
<dbReference type="SMART" id="SM00086">
    <property type="entry name" value="PAC"/>
    <property type="match status" value="2"/>
</dbReference>
<dbReference type="GO" id="GO:0005886">
    <property type="term" value="C:plasma membrane"/>
    <property type="evidence" value="ECO:0007669"/>
    <property type="project" value="UniProtKB-SubCell"/>
</dbReference>
<evidence type="ECO:0000256" key="10">
    <source>
        <dbReference type="SAM" id="Phobius"/>
    </source>
</evidence>
<dbReference type="SMART" id="SM00065">
    <property type="entry name" value="GAF"/>
    <property type="match status" value="1"/>
</dbReference>
<dbReference type="Pfam" id="PF00989">
    <property type="entry name" value="PAS"/>
    <property type="match status" value="1"/>
</dbReference>
<dbReference type="InterPro" id="IPR050351">
    <property type="entry name" value="BphY/WalK/GraS-like"/>
</dbReference>
<dbReference type="InterPro" id="IPR013656">
    <property type="entry name" value="PAS_4"/>
</dbReference>
<dbReference type="InterPro" id="IPR000014">
    <property type="entry name" value="PAS"/>
</dbReference>
<dbReference type="InterPro" id="IPR003018">
    <property type="entry name" value="GAF"/>
</dbReference>
<accession>A0A840MP57</accession>
<dbReference type="EMBL" id="JACHHY010000002">
    <property type="protein sequence ID" value="MBB5017031.1"/>
    <property type="molecule type" value="Genomic_DNA"/>
</dbReference>
<dbReference type="GO" id="GO:0006355">
    <property type="term" value="P:regulation of DNA-templated transcription"/>
    <property type="evidence" value="ECO:0007669"/>
    <property type="project" value="InterPro"/>
</dbReference>
<name>A0A840MP57_9PROT</name>
<dbReference type="PROSITE" id="PS50112">
    <property type="entry name" value="PAS"/>
    <property type="match status" value="1"/>
</dbReference>
<evidence type="ECO:0000256" key="6">
    <source>
        <dbReference type="ARBA" id="ARBA00022777"/>
    </source>
</evidence>
<dbReference type="Gene3D" id="3.30.450.40">
    <property type="match status" value="1"/>
</dbReference>
<evidence type="ECO:0000256" key="1">
    <source>
        <dbReference type="ARBA" id="ARBA00000085"/>
    </source>
</evidence>
<evidence type="ECO:0000256" key="3">
    <source>
        <dbReference type="ARBA" id="ARBA00012438"/>
    </source>
</evidence>
<sequence>MVLCTLLITGWLIWYAYVHARQDIDQYNRLLASHLSLQIDNTLKSLWQLTDPTLKNGELADMINGPEEALHRRMVELHHSVPSVLRFMVYNNRGVLVGSSHELPARRVVINDREYFRFLQNNRSDQIYVGRQTAIRYDTLPVIPIGRRIETANSGFAGVLSAPLDYRFLQGWLDSLKLPNNFVLMLVRTDGEMLVRYPMLYSPPQDSTQINAVKLLEHHPVGQPYLFNDQLKPGELKLFGVIQQLEHSNLIAIVGVEQSAALAEWRDLANGYALLGLTILLGLLFVWWWLGRHFTALAETEFRWQRAQAIIDASPDMVFALDSNGRFQYVNDTASQRLGYTGRTLTGSNLTDIAPNLPLITYIQHYQHLRADYTRNIESQLRCASGEILPVEISTKLMSMQESELMIAFARDVTQRKDAERELARLTERWQMLTVSVCIGIAEWDVSHNLLDCDPIMVEIYGFPSQQVSVDGWIASIHPEDRPRIQAEMDTIQRMGGTIDTEFRIVRQDGVIRYIRGYMLMERNSDGTPRIVGLNIDITDRRRAEAMVQTVLRVTSTSVGEHFFRTLVVELARALNIRYAVIGSYSSDKGNYRMTHTLARAERTRLLPNIEYQVQGTPSELAIDQKVCVYADQVQTRFPTDFRLAEMNIQSLVSVSLRNGRGDVIGSLAIMDDKPISDPSQATTLLTIIATRTAAELERLQAEATLKQEQRYIERVLLYSPAIICSMSTDGLIRRINQAYQVITGNVPQDAIGRTWRDVFASDIDENLVGQFLKRGSGEMEHTIFSRSGEARMLIWKTTGPRTGEGDAADIIAVGVDVTMRRSAEAEIRKLNAELEKRVAQRTEQLQASMRELESFSYSVSHDLRAPLRSIGGFSTILQEDYADKLDENGQDYLRRIVNSAGRMSHLIDDMLNLSRISRQRLNVHEIDLAPIANQIISDLRFAEPDRRVHWICPSTLTANADERLIHIVLENLLRNAWKFSAKHDEATIEFNVYEDFGKRVYYVKDDGAGFDMRNAARLFGAFQRLHDASEFEGTGIGLAIVQRVIHRHGGSVWAEGEMDKGAKISFTLPPPDPSQPTDIEFENRSDDDEAS</sequence>
<dbReference type="InterPro" id="IPR005467">
    <property type="entry name" value="His_kinase_dom"/>
</dbReference>
<dbReference type="AlphaFoldDB" id="A0A840MP57"/>
<dbReference type="Gene3D" id="3.30.565.10">
    <property type="entry name" value="Histidine kinase-like ATPase, C-terminal domain"/>
    <property type="match status" value="1"/>
</dbReference>
<evidence type="ECO:0000259" key="11">
    <source>
        <dbReference type="PROSITE" id="PS50109"/>
    </source>
</evidence>
<dbReference type="GO" id="GO:0030295">
    <property type="term" value="F:protein kinase activator activity"/>
    <property type="evidence" value="ECO:0007669"/>
    <property type="project" value="TreeGrafter"/>
</dbReference>
<dbReference type="CDD" id="cd12915">
    <property type="entry name" value="PDC2_DGC_like"/>
    <property type="match status" value="1"/>
</dbReference>
<dbReference type="NCBIfam" id="TIGR00229">
    <property type="entry name" value="sensory_box"/>
    <property type="match status" value="3"/>
</dbReference>
<protein>
    <recommendedName>
        <fullName evidence="3">histidine kinase</fullName>
        <ecNumber evidence="3">2.7.13.3</ecNumber>
    </recommendedName>
</protein>
<keyword evidence="5" id="KW-0808">Transferase</keyword>
<keyword evidence="7 10" id="KW-0472">Membrane</keyword>
<keyword evidence="10" id="KW-1133">Transmembrane helix</keyword>
<feature type="domain" description="PAC" evidence="13">
    <location>
        <begin position="375"/>
        <end position="425"/>
    </location>
</feature>
<dbReference type="Gene3D" id="1.10.287.130">
    <property type="match status" value="1"/>
</dbReference>
<evidence type="ECO:0000256" key="8">
    <source>
        <dbReference type="SAM" id="Coils"/>
    </source>
</evidence>
<evidence type="ECO:0000256" key="9">
    <source>
        <dbReference type="SAM" id="MobiDB-lite"/>
    </source>
</evidence>
<dbReference type="SUPFAM" id="SSF47384">
    <property type="entry name" value="Homodimeric domain of signal transducing histidine kinase"/>
    <property type="match status" value="1"/>
</dbReference>
<organism evidence="14 15">
    <name type="scientific">Chitinivorax tropicus</name>
    <dbReference type="NCBI Taxonomy" id="714531"/>
    <lineage>
        <taxon>Bacteria</taxon>
        <taxon>Pseudomonadati</taxon>
        <taxon>Pseudomonadota</taxon>
        <taxon>Betaproteobacteria</taxon>
        <taxon>Chitinivorax</taxon>
    </lineage>
</organism>
<feature type="coiled-coil region" evidence="8">
    <location>
        <begin position="821"/>
        <end position="852"/>
    </location>
</feature>
<keyword evidence="10" id="KW-0812">Transmembrane</keyword>
<feature type="domain" description="Histidine kinase" evidence="11">
    <location>
        <begin position="859"/>
        <end position="1073"/>
    </location>
</feature>
<proteinExistence type="predicted"/>
<dbReference type="InterPro" id="IPR003594">
    <property type="entry name" value="HATPase_dom"/>
</dbReference>
<dbReference type="SUPFAM" id="SSF55874">
    <property type="entry name" value="ATPase domain of HSP90 chaperone/DNA topoisomerase II/histidine kinase"/>
    <property type="match status" value="1"/>
</dbReference>
<dbReference type="PANTHER" id="PTHR42878:SF15">
    <property type="entry name" value="BACTERIOPHYTOCHROME"/>
    <property type="match status" value="1"/>
</dbReference>
<gene>
    <name evidence="14" type="ORF">HNQ59_000293</name>
</gene>
<dbReference type="PROSITE" id="PS50113">
    <property type="entry name" value="PAC"/>
    <property type="match status" value="3"/>
</dbReference>
<keyword evidence="4" id="KW-0597">Phosphoprotein</keyword>
<dbReference type="Pfam" id="PF00512">
    <property type="entry name" value="HisKA"/>
    <property type="match status" value="1"/>
</dbReference>
<dbReference type="CDD" id="cd00082">
    <property type="entry name" value="HisKA"/>
    <property type="match status" value="1"/>
</dbReference>
<dbReference type="Gene3D" id="3.30.450.20">
    <property type="entry name" value="PAS domain"/>
    <property type="match status" value="4"/>
</dbReference>
<dbReference type="SUPFAM" id="SSF55785">
    <property type="entry name" value="PYP-like sensor domain (PAS domain)"/>
    <property type="match status" value="3"/>
</dbReference>
<dbReference type="InterPro" id="IPR013767">
    <property type="entry name" value="PAS_fold"/>
</dbReference>
<dbReference type="Pfam" id="PF08447">
    <property type="entry name" value="PAS_3"/>
    <property type="match status" value="1"/>
</dbReference>
<dbReference type="GO" id="GO:0007234">
    <property type="term" value="P:osmosensory signaling via phosphorelay pathway"/>
    <property type="evidence" value="ECO:0007669"/>
    <property type="project" value="TreeGrafter"/>
</dbReference>
<evidence type="ECO:0000313" key="14">
    <source>
        <dbReference type="EMBL" id="MBB5017031.1"/>
    </source>
</evidence>
<dbReference type="InterPro" id="IPR001610">
    <property type="entry name" value="PAC"/>
</dbReference>
<evidence type="ECO:0000256" key="5">
    <source>
        <dbReference type="ARBA" id="ARBA00022679"/>
    </source>
</evidence>
<dbReference type="SUPFAM" id="SSF55781">
    <property type="entry name" value="GAF domain-like"/>
    <property type="match status" value="1"/>
</dbReference>
<dbReference type="InterPro" id="IPR003661">
    <property type="entry name" value="HisK_dim/P_dom"/>
</dbReference>
<evidence type="ECO:0000256" key="2">
    <source>
        <dbReference type="ARBA" id="ARBA00004429"/>
    </source>
</evidence>
<feature type="transmembrane region" description="Helical" evidence="10">
    <location>
        <begin position="271"/>
        <end position="290"/>
    </location>
</feature>
<feature type="region of interest" description="Disordered" evidence="9">
    <location>
        <begin position="1064"/>
        <end position="1092"/>
    </location>
</feature>
<dbReference type="CDD" id="cd00130">
    <property type="entry name" value="PAS"/>
    <property type="match status" value="2"/>
</dbReference>
<dbReference type="EC" id="2.7.13.3" evidence="3"/>
<dbReference type="PROSITE" id="PS50109">
    <property type="entry name" value="HIS_KIN"/>
    <property type="match status" value="1"/>
</dbReference>
<dbReference type="Pfam" id="PF08448">
    <property type="entry name" value="PAS_4"/>
    <property type="match status" value="1"/>
</dbReference>
<dbReference type="InterPro" id="IPR029016">
    <property type="entry name" value="GAF-like_dom_sf"/>
</dbReference>
<dbReference type="InterPro" id="IPR036890">
    <property type="entry name" value="HATPase_C_sf"/>
</dbReference>
<dbReference type="InterPro" id="IPR035965">
    <property type="entry name" value="PAS-like_dom_sf"/>
</dbReference>
<dbReference type="FunFam" id="1.10.287.130:FF:000070">
    <property type="entry name" value="Histidine kinase sensor protein"/>
    <property type="match status" value="1"/>
</dbReference>
<reference evidence="14 15" key="1">
    <citation type="submission" date="2020-08" db="EMBL/GenBank/DDBJ databases">
        <title>Genomic Encyclopedia of Type Strains, Phase IV (KMG-IV): sequencing the most valuable type-strain genomes for metagenomic binning, comparative biology and taxonomic classification.</title>
        <authorList>
            <person name="Goeker M."/>
        </authorList>
    </citation>
    <scope>NUCLEOTIDE SEQUENCE [LARGE SCALE GENOMIC DNA]</scope>
    <source>
        <strain evidence="14 15">DSM 27165</strain>
    </source>
</reference>
<evidence type="ECO:0000256" key="4">
    <source>
        <dbReference type="ARBA" id="ARBA00022553"/>
    </source>
</evidence>
<dbReference type="GO" id="GO:0000155">
    <property type="term" value="F:phosphorelay sensor kinase activity"/>
    <property type="evidence" value="ECO:0007669"/>
    <property type="project" value="InterPro"/>
</dbReference>
<dbReference type="Pfam" id="PF02518">
    <property type="entry name" value="HATPase_c"/>
    <property type="match status" value="1"/>
</dbReference>
<comment type="subcellular location">
    <subcellularLocation>
        <location evidence="2">Cell inner membrane</location>
        <topology evidence="2">Multi-pass membrane protein</topology>
    </subcellularLocation>
</comment>
<dbReference type="InterPro" id="IPR000700">
    <property type="entry name" value="PAS-assoc_C"/>
</dbReference>
<dbReference type="SMART" id="SM00387">
    <property type="entry name" value="HATPase_c"/>
    <property type="match status" value="1"/>
</dbReference>
<keyword evidence="15" id="KW-1185">Reference proteome</keyword>
<dbReference type="InterPro" id="IPR036097">
    <property type="entry name" value="HisK_dim/P_sf"/>
</dbReference>
<dbReference type="FunFam" id="3.30.565.10:FF:000006">
    <property type="entry name" value="Sensor histidine kinase WalK"/>
    <property type="match status" value="1"/>
</dbReference>
<evidence type="ECO:0000259" key="12">
    <source>
        <dbReference type="PROSITE" id="PS50112"/>
    </source>
</evidence>
<dbReference type="SMART" id="SM00388">
    <property type="entry name" value="HisKA"/>
    <property type="match status" value="1"/>
</dbReference>
<evidence type="ECO:0000313" key="15">
    <source>
        <dbReference type="Proteomes" id="UP000575898"/>
    </source>
</evidence>
<feature type="domain" description="PAC" evidence="13">
    <location>
        <begin position="499"/>
        <end position="550"/>
    </location>
</feature>
<keyword evidence="8" id="KW-0175">Coiled coil</keyword>
<feature type="domain" description="PAS" evidence="12">
    <location>
        <begin position="303"/>
        <end position="350"/>
    </location>
</feature>
<comment type="caution">
    <text evidence="14">The sequence shown here is derived from an EMBL/GenBank/DDBJ whole genome shotgun (WGS) entry which is preliminary data.</text>
</comment>
<dbReference type="PANTHER" id="PTHR42878">
    <property type="entry name" value="TWO-COMPONENT HISTIDINE KINASE"/>
    <property type="match status" value="1"/>
</dbReference>
<dbReference type="Gene3D" id="2.10.70.100">
    <property type="match status" value="1"/>
</dbReference>
<evidence type="ECO:0000256" key="7">
    <source>
        <dbReference type="ARBA" id="ARBA00023136"/>
    </source>
</evidence>
<dbReference type="CDD" id="cd12914">
    <property type="entry name" value="PDC1_DGC_like"/>
    <property type="match status" value="1"/>
</dbReference>
<dbReference type="PRINTS" id="PR00344">
    <property type="entry name" value="BCTRLSENSOR"/>
</dbReference>
<dbReference type="RefSeq" id="WP_184034214.1">
    <property type="nucleotide sequence ID" value="NZ_JACHHY010000002.1"/>
</dbReference>